<evidence type="ECO:0000313" key="2">
    <source>
        <dbReference type="Proteomes" id="UP000256964"/>
    </source>
</evidence>
<dbReference type="AlphaFoldDB" id="A0A371DTR4"/>
<accession>A0A371DTR4</accession>
<dbReference type="STRING" id="139420.A0A371DTR4"/>
<evidence type="ECO:0000313" key="1">
    <source>
        <dbReference type="EMBL" id="RDX55947.1"/>
    </source>
</evidence>
<proteinExistence type="predicted"/>
<organism evidence="1 2">
    <name type="scientific">Lentinus brumalis</name>
    <dbReference type="NCBI Taxonomy" id="2498619"/>
    <lineage>
        <taxon>Eukaryota</taxon>
        <taxon>Fungi</taxon>
        <taxon>Dikarya</taxon>
        <taxon>Basidiomycota</taxon>
        <taxon>Agaricomycotina</taxon>
        <taxon>Agaricomycetes</taxon>
        <taxon>Polyporales</taxon>
        <taxon>Polyporaceae</taxon>
        <taxon>Lentinus</taxon>
    </lineage>
</organism>
<dbReference type="OrthoDB" id="2749506at2759"/>
<name>A0A371DTR4_9APHY</name>
<dbReference type="Proteomes" id="UP000256964">
    <property type="component" value="Unassembled WGS sequence"/>
</dbReference>
<keyword evidence="2" id="KW-1185">Reference proteome</keyword>
<evidence type="ECO:0008006" key="3">
    <source>
        <dbReference type="Google" id="ProtNLM"/>
    </source>
</evidence>
<reference evidence="1 2" key="1">
    <citation type="journal article" date="2018" name="Biotechnol. Biofuels">
        <title>Integrative visual omics of the white-rot fungus Polyporus brumalis exposes the biotechnological potential of its oxidative enzymes for delignifying raw plant biomass.</title>
        <authorList>
            <person name="Miyauchi S."/>
            <person name="Rancon A."/>
            <person name="Drula E."/>
            <person name="Hage H."/>
            <person name="Chaduli D."/>
            <person name="Favel A."/>
            <person name="Grisel S."/>
            <person name="Henrissat B."/>
            <person name="Herpoel-Gimbert I."/>
            <person name="Ruiz-Duenas F.J."/>
            <person name="Chevret D."/>
            <person name="Hainaut M."/>
            <person name="Lin J."/>
            <person name="Wang M."/>
            <person name="Pangilinan J."/>
            <person name="Lipzen A."/>
            <person name="Lesage-Meessen L."/>
            <person name="Navarro D."/>
            <person name="Riley R."/>
            <person name="Grigoriev I.V."/>
            <person name="Zhou S."/>
            <person name="Raouche S."/>
            <person name="Rosso M.N."/>
        </authorList>
    </citation>
    <scope>NUCLEOTIDE SEQUENCE [LARGE SCALE GENOMIC DNA]</scope>
    <source>
        <strain evidence="1 2">BRFM 1820</strain>
    </source>
</reference>
<dbReference type="EMBL" id="KZ857381">
    <property type="protein sequence ID" value="RDX55947.1"/>
    <property type="molecule type" value="Genomic_DNA"/>
</dbReference>
<gene>
    <name evidence="1" type="ORF">OH76DRAFT_1477646</name>
</gene>
<sequence>MPDTTETSACIRDSEFFKDQKPLFIRVENVSFCVPAHYFDDSEAFKSMFSLPATPDGTQDGSSENRPLLLEGVRADDFRDSVTSPIPPHDESLNSHDYIRERPTSWVAVLDLATRWEIPSARSWALEALKSEQCTTRLMLARKYDIVEWWTTTMQSLVARRSPLTREEFDILGVDLAVRVVALREGIRRSILRDPTKEEIKEAHGL</sequence>
<protein>
    <recommendedName>
        <fullName evidence="3">BTB domain-containing protein</fullName>
    </recommendedName>
</protein>